<evidence type="ECO:0000313" key="2">
    <source>
        <dbReference type="EMBL" id="AOF54715.1"/>
    </source>
</evidence>
<dbReference type="Proteomes" id="UP000224287">
    <property type="component" value="Chromosome"/>
</dbReference>
<dbReference type="EMBL" id="CP015149">
    <property type="protein sequence ID" value="AOF54715.1"/>
    <property type="molecule type" value="Genomic_DNA"/>
</dbReference>
<evidence type="ECO:0000256" key="1">
    <source>
        <dbReference type="SAM" id="Phobius"/>
    </source>
</evidence>
<keyword evidence="1" id="KW-0472">Membrane</keyword>
<proteinExistence type="predicted"/>
<accession>A0ABM6DLU4</accession>
<keyword evidence="3" id="KW-1185">Reference proteome</keyword>
<sequence length="78" mass="9277">MLTDNNKKWQCVINGGEQWKKVKKALEQKKIEYSDPIQAHPHYFNIITNFGSSCFSFIWIYYIGGNLFRQMKLTRMAK</sequence>
<name>A0ABM6DLU4_9MOLU</name>
<organism evidence="2 3">
    <name type="scientific">Maize bushy stunt phytoplasma</name>
    <dbReference type="NCBI Taxonomy" id="202462"/>
    <lineage>
        <taxon>Bacteria</taxon>
        <taxon>Bacillati</taxon>
        <taxon>Mycoplasmatota</taxon>
        <taxon>Mollicutes</taxon>
        <taxon>Acholeplasmatales</taxon>
        <taxon>Acholeplasmataceae</taxon>
        <taxon>Candidatus Phytoplasma</taxon>
        <taxon>16SrI (Aster yellows group)</taxon>
    </lineage>
</organism>
<dbReference type="RefSeq" id="WP_069028145.1">
    <property type="nucleotide sequence ID" value="NZ_CP015149.1"/>
</dbReference>
<evidence type="ECO:0000313" key="3">
    <source>
        <dbReference type="Proteomes" id="UP000224287"/>
    </source>
</evidence>
<reference evidence="2" key="1">
    <citation type="submission" date="2016-04" db="EMBL/GenBank/DDBJ databases">
        <title>Complete genome sequence of maize bushy stunt phytoplasma M3.</title>
        <authorList>
            <person name="Orlovskis Z."/>
            <person name="Canale M.C."/>
            <person name="Haryono M."/>
            <person name="Lopes J.R.S."/>
            <person name="Kuo C.-H."/>
            <person name="Hogenhout S.A."/>
        </authorList>
    </citation>
    <scope>NUCLEOTIDE SEQUENCE [LARGE SCALE GENOMIC DNA]</scope>
    <source>
        <strain evidence="2">M3</strain>
    </source>
</reference>
<protein>
    <submittedName>
        <fullName evidence="2">Uncharacterized protein</fullName>
    </submittedName>
</protein>
<gene>
    <name evidence="2" type="ORF">MBSPM3_v1c1890</name>
</gene>
<keyword evidence="1" id="KW-0812">Transmembrane</keyword>
<keyword evidence="1" id="KW-1133">Transmembrane helix</keyword>
<feature type="transmembrane region" description="Helical" evidence="1">
    <location>
        <begin position="43"/>
        <end position="68"/>
    </location>
</feature>